<dbReference type="Pfam" id="PF18758">
    <property type="entry name" value="KDZ"/>
    <property type="match status" value="1"/>
</dbReference>
<name>A0AAD6SAY5_9AGAR</name>
<keyword evidence="4" id="KW-1185">Reference proteome</keyword>
<evidence type="ECO:0000313" key="3">
    <source>
        <dbReference type="EMBL" id="KAJ7024514.1"/>
    </source>
</evidence>
<dbReference type="Pfam" id="PF18803">
    <property type="entry name" value="CxC2"/>
    <property type="match status" value="1"/>
</dbReference>
<reference evidence="3" key="1">
    <citation type="submission" date="2023-03" db="EMBL/GenBank/DDBJ databases">
        <title>Massive genome expansion in bonnet fungi (Mycena s.s.) driven by repeated elements and novel gene families across ecological guilds.</title>
        <authorList>
            <consortium name="Lawrence Berkeley National Laboratory"/>
            <person name="Harder C.B."/>
            <person name="Miyauchi S."/>
            <person name="Viragh M."/>
            <person name="Kuo A."/>
            <person name="Thoen E."/>
            <person name="Andreopoulos B."/>
            <person name="Lu D."/>
            <person name="Skrede I."/>
            <person name="Drula E."/>
            <person name="Henrissat B."/>
            <person name="Morin E."/>
            <person name="Kohler A."/>
            <person name="Barry K."/>
            <person name="LaButti K."/>
            <person name="Morin E."/>
            <person name="Salamov A."/>
            <person name="Lipzen A."/>
            <person name="Mereny Z."/>
            <person name="Hegedus B."/>
            <person name="Baldrian P."/>
            <person name="Stursova M."/>
            <person name="Weitz H."/>
            <person name="Taylor A."/>
            <person name="Grigoriev I.V."/>
            <person name="Nagy L.G."/>
            <person name="Martin F."/>
            <person name="Kauserud H."/>
        </authorList>
    </citation>
    <scope>NUCLEOTIDE SEQUENCE</scope>
    <source>
        <strain evidence="3">CBHHK200</strain>
    </source>
</reference>
<dbReference type="AlphaFoldDB" id="A0AAD6SAY5"/>
<accession>A0AAD6SAY5</accession>
<feature type="compositionally biased region" description="Acidic residues" evidence="1">
    <location>
        <begin position="1057"/>
        <end position="1077"/>
    </location>
</feature>
<organism evidence="3 4">
    <name type="scientific">Mycena alexandri</name>
    <dbReference type="NCBI Taxonomy" id="1745969"/>
    <lineage>
        <taxon>Eukaryota</taxon>
        <taxon>Fungi</taxon>
        <taxon>Dikarya</taxon>
        <taxon>Basidiomycota</taxon>
        <taxon>Agaricomycotina</taxon>
        <taxon>Agaricomycetes</taxon>
        <taxon>Agaricomycetidae</taxon>
        <taxon>Agaricales</taxon>
        <taxon>Marasmiineae</taxon>
        <taxon>Mycenaceae</taxon>
        <taxon>Mycena</taxon>
    </lineage>
</organism>
<protein>
    <recommendedName>
        <fullName evidence="2">CxC2-like cysteine cluster KDZ transposase-associated domain-containing protein</fullName>
    </recommendedName>
</protein>
<evidence type="ECO:0000313" key="4">
    <source>
        <dbReference type="Proteomes" id="UP001218188"/>
    </source>
</evidence>
<dbReference type="Proteomes" id="UP001218188">
    <property type="component" value="Unassembled WGS sequence"/>
</dbReference>
<gene>
    <name evidence="3" type="ORF">C8F04DRAFT_1270212</name>
</gene>
<dbReference type="EMBL" id="JARJCM010000168">
    <property type="protein sequence ID" value="KAJ7024514.1"/>
    <property type="molecule type" value="Genomic_DNA"/>
</dbReference>
<evidence type="ECO:0000259" key="2">
    <source>
        <dbReference type="Pfam" id="PF18803"/>
    </source>
</evidence>
<feature type="domain" description="CxC2-like cysteine cluster KDZ transposase-associated" evidence="2">
    <location>
        <begin position="201"/>
        <end position="316"/>
    </location>
</feature>
<dbReference type="InterPro" id="IPR040521">
    <property type="entry name" value="KDZ"/>
</dbReference>
<sequence>MAPTSKPKFSVETTRFSDSSDSEAEDDLPRMEPMRNNETVRTGGRVRHTTSYVPIEVSPGKRHRDRSPIPDDLLYPDIAPEPLEVPDWGNYTPVVGEDGFTFDDGHPVDKGPRALRKSDRPLEVWAEDDLEAFADEILRGDGRGDYYDQARCAHCKVPSVQAHRCENCFTDALFCGPCLVLLHADNPFHTWDGNCFVENTLENLGLRVQLGHKRGEVCPGTVARTEEDWKKARKETFCIVDDKVIHEVGLDFCTCGKARPRATQLLRAKLYPTTTSRPSSAATFRVLRRFHKLSFESKCSAYEFYNALARETNNTGNFQPRNRYSEFLRMTRERRHLMILKRMGRIHLLNGVRKIAAGACALLCPACPQPGKNLPVDGAWKDAPPEKSDVQGYMEHVGKHWEMEQEKSRCVSHDAVNQPDREARGTASSGIGTVDCARHNMKRPNGVGDLQKGERYINMDYMLWKSLQGYDDLVQLVVSYDIVCQWRINIWTRLANYKRDLRQCARSGRRWYVWLIPKFHLPAHIEACNILYSFNLTPYIGQTDGEAPERGWANANPLAASTKEMGPGGRRDTLDDHFNDWNHKKIIALGRVMLERIQKAVGQMVEREQELLETEASLPAEIVKSWATAMELWESDSTKPNPFNVGEKHATLQAIRGRIAEETKDAVEGDAAGDVRGELHASEMVAMGMQLEQQQRELACDIAALKNHASDSQKTTVLERGNKLRRKIASWIATQTSFQSNVADLRREEDEARTRAARMQPSAGVPVHALELWLPSRQARTPGAELKLTHVRFEFDMREGRAHEALDDLRNLLLLRTHHYKFKDGGGASGVAGKTRLRSGIEVLDERLRRMADDYRASYRALASLGPKLQETRWYLVLKPLAPEDVRGMPRGLFSDPEKKKKKRKRGAPEQPPPPPKEMSWIWRTGVSSLAAAASTSEEAAIKATNESLRVEWAKTRARARRWTEEVNLLEEEMRRILVFLEWRANWWRGLKENRPDVAERAEMKEGFDAYAERQARVQEMMKSRFEDNWKDVPRWIEMGRQGVLDIQAQGVVEGGDEDMAKDEEDQAEETDDDADEPVPLLARNTVAVSSSLVEGSLLPGT</sequence>
<evidence type="ECO:0000256" key="1">
    <source>
        <dbReference type="SAM" id="MobiDB-lite"/>
    </source>
</evidence>
<feature type="region of interest" description="Disordered" evidence="1">
    <location>
        <begin position="1057"/>
        <end position="1081"/>
    </location>
</feature>
<feature type="region of interest" description="Disordered" evidence="1">
    <location>
        <begin position="888"/>
        <end position="920"/>
    </location>
</feature>
<dbReference type="InterPro" id="IPR041457">
    <property type="entry name" value="CxC2_KDZ-assoc"/>
</dbReference>
<feature type="region of interest" description="Disordered" evidence="1">
    <location>
        <begin position="1"/>
        <end position="71"/>
    </location>
</feature>
<proteinExistence type="predicted"/>
<comment type="caution">
    <text evidence="3">The sequence shown here is derived from an EMBL/GenBank/DDBJ whole genome shotgun (WGS) entry which is preliminary data.</text>
</comment>